<dbReference type="RefSeq" id="WP_015598742.1">
    <property type="nucleotide sequence ID" value="NC_021172.1"/>
</dbReference>
<gene>
    <name evidence="1" type="ORF">HYPDE_35258</name>
</gene>
<name>N0B6S3_9HYPH</name>
<evidence type="ECO:0000313" key="1">
    <source>
        <dbReference type="EMBL" id="AGK58723.1"/>
    </source>
</evidence>
<dbReference type="SUPFAM" id="SSF55729">
    <property type="entry name" value="Acyl-CoA N-acyltransferases (Nat)"/>
    <property type="match status" value="1"/>
</dbReference>
<accession>N0B6S3</accession>
<dbReference type="STRING" id="670307.HYPDE_35258"/>
<dbReference type="KEGG" id="hdt:HYPDE_35258"/>
<organism evidence="1 2">
    <name type="scientific">Hyphomicrobium denitrificans 1NES1</name>
    <dbReference type="NCBI Taxonomy" id="670307"/>
    <lineage>
        <taxon>Bacteria</taxon>
        <taxon>Pseudomonadati</taxon>
        <taxon>Pseudomonadota</taxon>
        <taxon>Alphaproteobacteria</taxon>
        <taxon>Hyphomicrobiales</taxon>
        <taxon>Hyphomicrobiaceae</taxon>
        <taxon>Hyphomicrobium</taxon>
    </lineage>
</organism>
<dbReference type="eggNOG" id="COG3146">
    <property type="taxonomic scope" value="Bacteria"/>
</dbReference>
<proteinExistence type="predicted"/>
<dbReference type="Pfam" id="PF04339">
    <property type="entry name" value="FemAB_like"/>
    <property type="match status" value="1"/>
</dbReference>
<dbReference type="HOGENOM" id="CLU_036032_1_1_5"/>
<dbReference type="AlphaFoldDB" id="N0B6S3"/>
<keyword evidence="2" id="KW-1185">Reference proteome</keyword>
<protein>
    <submittedName>
        <fullName evidence="1">Uncharacterized protein</fullName>
    </submittedName>
</protein>
<dbReference type="InterPro" id="IPR016181">
    <property type="entry name" value="Acyl_CoA_acyltransferase"/>
</dbReference>
<dbReference type="PANTHER" id="PTHR47017:SF1">
    <property type="entry name" value="ACYL-COA"/>
    <property type="match status" value="1"/>
</dbReference>
<dbReference type="Gene3D" id="3.40.630.30">
    <property type="match status" value="1"/>
</dbReference>
<dbReference type="InterPro" id="IPR007434">
    <property type="entry name" value="FemAB-like"/>
</dbReference>
<reference evidence="1 2" key="1">
    <citation type="journal article" date="2013" name="Genome Announc.">
        <title>Genome sequences for three denitrifying bacterial strains isolated from a uranium- and nitrate-contaminated subsurface environment.</title>
        <authorList>
            <person name="Venkatramanan R."/>
            <person name="Prakash O."/>
            <person name="Woyke T."/>
            <person name="Chain P."/>
            <person name="Goodwin L.A."/>
            <person name="Watson D."/>
            <person name="Brooks S."/>
            <person name="Kostka J.E."/>
            <person name="Green S.J."/>
        </authorList>
    </citation>
    <scope>NUCLEOTIDE SEQUENCE [LARGE SCALE GENOMIC DNA]</scope>
    <source>
        <strain evidence="1 2">1NES1</strain>
    </source>
</reference>
<evidence type="ECO:0000313" key="2">
    <source>
        <dbReference type="Proteomes" id="UP000005952"/>
    </source>
</evidence>
<dbReference type="PANTHER" id="PTHR47017">
    <property type="entry name" value="ACYL-COA"/>
    <property type="match status" value="1"/>
</dbReference>
<dbReference type="Proteomes" id="UP000005952">
    <property type="component" value="Chromosome"/>
</dbReference>
<dbReference type="EMBL" id="CP005587">
    <property type="protein sequence ID" value="AGK58723.1"/>
    <property type="molecule type" value="Genomic_DNA"/>
</dbReference>
<sequence length="390" mass="43514">MPTSSDAVVKFVPSIAAVDGRQWDACANPHPKVFNPFVSHAFLKALEDSRSVGRGSGWLPRHLILENEDGSIAAAAPAYIKSHSQGEYVFDHGWAEAYEQAGGRYYPKLQIAVPFTPVPGPRLLVKPGPRACADEQLLATAAIEIARQGGLSSVHLTFLSADAAERLRALGFLTRTGQQFHWQNRDYESFDDFLASLASRKRKTIRKEREAAIAPGIEIEHVTGSGITEAHWDAMFEFYMDTGNRKWGRPYLNRAFFSELGRAMPDSCLLVLAKRSGRHIAGALNLIGGDCLYGRYWGATEHHPSLHFEVCYYQAIDFAIRQKLARVEAGAQGEHKLARGYLPVETYSAHWLSDPGLHRAVERFLIKEREMVTQYTADLTELGPYRKDEA</sequence>
<dbReference type="OrthoDB" id="9776898at2"/>